<protein>
    <submittedName>
        <fullName evidence="2">Uncharacterized protein</fullName>
    </submittedName>
</protein>
<proteinExistence type="predicted"/>
<dbReference type="AlphaFoldDB" id="A0A1Y5PJ43"/>
<organism evidence="2">
    <name type="scientific">uncultured Mycobacterium sp</name>
    <dbReference type="NCBI Taxonomy" id="171292"/>
    <lineage>
        <taxon>Bacteria</taxon>
        <taxon>Bacillati</taxon>
        <taxon>Actinomycetota</taxon>
        <taxon>Actinomycetes</taxon>
        <taxon>Mycobacteriales</taxon>
        <taxon>Mycobacteriaceae</taxon>
        <taxon>Mycobacterium</taxon>
        <taxon>environmental samples</taxon>
    </lineage>
</organism>
<reference evidence="2" key="1">
    <citation type="submission" date="2016-03" db="EMBL/GenBank/DDBJ databases">
        <authorList>
            <person name="Ploux O."/>
        </authorList>
    </citation>
    <scope>NUCLEOTIDE SEQUENCE</scope>
    <source>
        <strain evidence="2">UC10</strain>
    </source>
</reference>
<gene>
    <name evidence="2" type="ORF">MHPYR_60210</name>
</gene>
<name>A0A1Y5PJ43_9MYCO</name>
<dbReference type="EMBL" id="FLQS01000056">
    <property type="protein sequence ID" value="SBS78722.1"/>
    <property type="molecule type" value="Genomic_DNA"/>
</dbReference>
<feature type="region of interest" description="Disordered" evidence="1">
    <location>
        <begin position="161"/>
        <end position="181"/>
    </location>
</feature>
<feature type="compositionally biased region" description="Low complexity" evidence="1">
    <location>
        <begin position="161"/>
        <end position="174"/>
    </location>
</feature>
<evidence type="ECO:0000256" key="1">
    <source>
        <dbReference type="SAM" id="MobiDB-lite"/>
    </source>
</evidence>
<accession>A0A1Y5PJ43</accession>
<sequence>MPISFCPLKPQKSPGNRLSVLIGYLAMTSSPYRVNAALGSSGVAAMVTSATMSSGPDSSAPTSPVPGVDDHPGGIRTVILGAAGSLTAATAVGPDCSDRHTVASGGMGARVVSSTPGSEDSGTSVTLVDGEVDEDATAVDDVDASTFTGVPSLLRAHAATPGAANNTTAAAAHTSRVTSPV</sequence>
<evidence type="ECO:0000313" key="2">
    <source>
        <dbReference type="EMBL" id="SBS78722.1"/>
    </source>
</evidence>